<dbReference type="Pfam" id="PF02624">
    <property type="entry name" value="YcaO"/>
    <property type="match status" value="1"/>
</dbReference>
<name>F8AKZ6_METOI</name>
<dbReference type="NCBIfam" id="TIGR03266">
    <property type="entry name" value="methan_mark_1"/>
    <property type="match status" value="1"/>
</dbReference>
<evidence type="ECO:0000313" key="3">
    <source>
        <dbReference type="Proteomes" id="UP000009296"/>
    </source>
</evidence>
<dbReference type="InterPro" id="IPR017667">
    <property type="entry name" value="Methan_mark_1"/>
</dbReference>
<dbReference type="PANTHER" id="PTHR37809">
    <property type="entry name" value="RIBOSOMAL PROTEIN S12 METHYLTHIOTRANSFERASE ACCESSORY FACTOR YCAO"/>
    <property type="match status" value="1"/>
</dbReference>
<dbReference type="eggNOG" id="arCOG02882">
    <property type="taxonomic scope" value="Archaea"/>
</dbReference>
<dbReference type="OrthoDB" id="7433at2157"/>
<dbReference type="PANTHER" id="PTHR37809:SF1">
    <property type="entry name" value="RIBOSOMAL PROTEIN S12 METHYLTHIOTRANSFERASE ACCESSORY FACTOR YCAO"/>
    <property type="match status" value="1"/>
</dbReference>
<dbReference type="STRING" id="647113.Metok_0448"/>
<organism evidence="2 3">
    <name type="scientific">Methanothermococcus okinawensis (strain DSM 14208 / JCM 11175 / IH1)</name>
    <dbReference type="NCBI Taxonomy" id="647113"/>
    <lineage>
        <taxon>Archaea</taxon>
        <taxon>Methanobacteriati</taxon>
        <taxon>Methanobacteriota</taxon>
        <taxon>Methanomada group</taxon>
        <taxon>Methanococci</taxon>
        <taxon>Methanococcales</taxon>
        <taxon>Methanococcaceae</taxon>
        <taxon>Methanothermococcus</taxon>
    </lineage>
</organism>
<gene>
    <name evidence="2" type="ordered locus">Metok_0448</name>
</gene>
<dbReference type="HOGENOM" id="CLU_056369_0_0_2"/>
<evidence type="ECO:0000259" key="1">
    <source>
        <dbReference type="PROSITE" id="PS51664"/>
    </source>
</evidence>
<dbReference type="PROSITE" id="PS51664">
    <property type="entry name" value="YCAO"/>
    <property type="match status" value="1"/>
</dbReference>
<dbReference type="EMBL" id="CP002792">
    <property type="protein sequence ID" value="AEH06431.1"/>
    <property type="molecule type" value="Genomic_DNA"/>
</dbReference>
<evidence type="ECO:0000313" key="2">
    <source>
        <dbReference type="EMBL" id="AEH06431.1"/>
    </source>
</evidence>
<dbReference type="NCBIfam" id="TIGR00702">
    <property type="entry name" value="YcaO-type kinase domain"/>
    <property type="match status" value="1"/>
</dbReference>
<proteinExistence type="predicted"/>
<keyword evidence="3" id="KW-1185">Reference proteome</keyword>
<dbReference type="Proteomes" id="UP000009296">
    <property type="component" value="Chromosome"/>
</dbReference>
<reference evidence="2" key="1">
    <citation type="submission" date="2011-05" db="EMBL/GenBank/DDBJ databases">
        <title>Complete sequence of chromosome of Methanothermococcus okinawensis IH1.</title>
        <authorList>
            <consortium name="US DOE Joint Genome Institute"/>
            <person name="Lucas S."/>
            <person name="Han J."/>
            <person name="Lapidus A."/>
            <person name="Cheng J.-F."/>
            <person name="Goodwin L."/>
            <person name="Pitluck S."/>
            <person name="Peters L."/>
            <person name="Mikhailova N."/>
            <person name="Held B."/>
            <person name="Han C."/>
            <person name="Tapia R."/>
            <person name="Land M."/>
            <person name="Hauser L."/>
            <person name="Kyrpides N."/>
            <person name="Ivanova N."/>
            <person name="Pagani I."/>
            <person name="Sieprawska-Lupa M."/>
            <person name="Takai K."/>
            <person name="Miyazaki J."/>
            <person name="Whitman W."/>
            <person name="Woyke T."/>
        </authorList>
    </citation>
    <scope>NUCLEOTIDE SEQUENCE [LARGE SCALE GENOMIC DNA]</scope>
    <source>
        <strain evidence="2">IH1</strain>
    </source>
</reference>
<dbReference type="RefSeq" id="WP_013866617.1">
    <property type="nucleotide sequence ID" value="NC_015636.1"/>
</dbReference>
<feature type="domain" description="YcaO" evidence="1">
    <location>
        <begin position="65"/>
        <end position="403"/>
    </location>
</feature>
<dbReference type="KEGG" id="mok:Metok_0448"/>
<dbReference type="AlphaFoldDB" id="F8AKZ6"/>
<dbReference type="InterPro" id="IPR003776">
    <property type="entry name" value="YcaO-like_dom"/>
</dbReference>
<accession>F8AKZ6</accession>
<protein>
    <submittedName>
        <fullName evidence="2">Methanogenesis marker protein 1</fullName>
    </submittedName>
</protein>
<dbReference type="Gene3D" id="3.30.160.660">
    <property type="match status" value="1"/>
</dbReference>
<sequence length="403" mass="46134">MDSIDYALETYRICSPKKTWKKIEPILDKINIVNMERIDNLDRIGIPVYSATRLTKNGDIKIHPGKGATDIQAKVSSAMESIERYSAELSKEDKEKIIKKPDNPVDLKELILSIEAFKNLNKINNNLNSIDWIKGTDIINNEIVEVPADAIFHPYSGTLFRSNTNGIASGNSTEEAIFHASFEVIERDSWSVSEISKNTYRKINVEGAKNPIIHELIEKFENANINVVLKDLTSEVGIPTVAAISDEDVLKDPALLCIGVGCHIHPEIAVIRALTEVVQSRATQIQNKRKDTIRGDIVRKIDYGRMKRIHKKWFEYRDEVDIEDMENNAKFNLKKDLNTIKEKLIDAGFDRLIVVNLKKTDVDVVRVIIPKMEVYCMDRDRISPWIRDRIKKIKNNENKEIKR</sequence>
<dbReference type="GeneID" id="10772570"/>